<feature type="domain" description="Cytochrome b561 bacterial/Ni-hydrogenase" evidence="7">
    <location>
        <begin position="26"/>
        <end position="201"/>
    </location>
</feature>
<name>A0A1I3W0U0_9HYPH</name>
<sequence length="250" mass="27748">MTTIEDLSESQSVAEREEAQAEDHRVWDLPVRLFHWTLVAAIVAAYITNRLGVSYFRYHVWCGYAVIVLVSFRIIWGLVGTRHALFRNFVRGPVETFRYGTRLIGGRPAHYVGHNPLGAWMVLAFLAALGLQAATGLFGNDEIFNSGPLYGYVSKQASLALTSLHKKLFYWIAAFIAVHVAAVLAHHFLWREKLVHAMITGRKTINGSLAAESIRSSRSWLAAILVLALAGGLSYVVTHAPPAEDESTFQ</sequence>
<keyword evidence="9" id="KW-1185">Reference proteome</keyword>
<feature type="transmembrane region" description="Helical" evidence="6">
    <location>
        <begin position="33"/>
        <end position="52"/>
    </location>
</feature>
<dbReference type="PANTHER" id="PTHR30485">
    <property type="entry name" value="NI/FE-HYDROGENASE 1 B-TYPE CYTOCHROME SUBUNIT"/>
    <property type="match status" value="1"/>
</dbReference>
<evidence type="ECO:0000256" key="6">
    <source>
        <dbReference type="SAM" id="Phobius"/>
    </source>
</evidence>
<feature type="transmembrane region" description="Helical" evidence="6">
    <location>
        <begin position="168"/>
        <end position="190"/>
    </location>
</feature>
<dbReference type="GO" id="GO:0022904">
    <property type="term" value="P:respiratory electron transport chain"/>
    <property type="evidence" value="ECO:0007669"/>
    <property type="project" value="InterPro"/>
</dbReference>
<keyword evidence="5 6" id="KW-0472">Membrane</keyword>
<reference evidence="8 9" key="1">
    <citation type="submission" date="2016-10" db="EMBL/GenBank/DDBJ databases">
        <authorList>
            <person name="de Groot N.N."/>
        </authorList>
    </citation>
    <scope>NUCLEOTIDE SEQUENCE [LARGE SCALE GENOMIC DNA]</scope>
    <source>
        <strain evidence="8 9">NE2</strain>
    </source>
</reference>
<keyword evidence="3 6" id="KW-0812">Transmembrane</keyword>
<dbReference type="Gene3D" id="1.20.950.20">
    <property type="entry name" value="Transmembrane di-heme cytochromes, Chain C"/>
    <property type="match status" value="1"/>
</dbReference>
<keyword evidence="2" id="KW-1003">Cell membrane</keyword>
<dbReference type="AlphaFoldDB" id="A0A1I3W0U0"/>
<feature type="transmembrane region" description="Helical" evidence="6">
    <location>
        <begin position="117"/>
        <end position="139"/>
    </location>
</feature>
<dbReference type="InterPro" id="IPR051542">
    <property type="entry name" value="Hydrogenase_cytochrome"/>
</dbReference>
<evidence type="ECO:0000259" key="7">
    <source>
        <dbReference type="Pfam" id="PF01292"/>
    </source>
</evidence>
<evidence type="ECO:0000256" key="3">
    <source>
        <dbReference type="ARBA" id="ARBA00022692"/>
    </source>
</evidence>
<dbReference type="Proteomes" id="UP000198755">
    <property type="component" value="Unassembled WGS sequence"/>
</dbReference>
<evidence type="ECO:0000256" key="1">
    <source>
        <dbReference type="ARBA" id="ARBA00004651"/>
    </source>
</evidence>
<dbReference type="EMBL" id="FOSN01000001">
    <property type="protein sequence ID" value="SFK00237.1"/>
    <property type="molecule type" value="Genomic_DNA"/>
</dbReference>
<dbReference type="InterPro" id="IPR011577">
    <property type="entry name" value="Cyt_b561_bac/Ni-Hgenase"/>
</dbReference>
<dbReference type="GO" id="GO:0005886">
    <property type="term" value="C:plasma membrane"/>
    <property type="evidence" value="ECO:0007669"/>
    <property type="project" value="UniProtKB-SubCell"/>
</dbReference>
<dbReference type="PANTHER" id="PTHR30485:SF2">
    <property type="entry name" value="BLL0597 PROTEIN"/>
    <property type="match status" value="1"/>
</dbReference>
<dbReference type="OrthoDB" id="196472at2"/>
<comment type="subcellular location">
    <subcellularLocation>
        <location evidence="1">Cell membrane</location>
        <topology evidence="1">Multi-pass membrane protein</topology>
    </subcellularLocation>
</comment>
<gene>
    <name evidence="8" type="ORF">SAMN05444581_101204</name>
</gene>
<evidence type="ECO:0000313" key="9">
    <source>
        <dbReference type="Proteomes" id="UP000198755"/>
    </source>
</evidence>
<dbReference type="STRING" id="1612308.SAMN05444581_101204"/>
<evidence type="ECO:0000313" key="8">
    <source>
        <dbReference type="EMBL" id="SFK00237.1"/>
    </source>
</evidence>
<dbReference type="InterPro" id="IPR016174">
    <property type="entry name" value="Di-haem_cyt_TM"/>
</dbReference>
<dbReference type="GO" id="GO:0020037">
    <property type="term" value="F:heme binding"/>
    <property type="evidence" value="ECO:0007669"/>
    <property type="project" value="TreeGrafter"/>
</dbReference>
<feature type="transmembrane region" description="Helical" evidence="6">
    <location>
        <begin position="220"/>
        <end position="237"/>
    </location>
</feature>
<keyword evidence="4 6" id="KW-1133">Transmembrane helix</keyword>
<evidence type="ECO:0000256" key="4">
    <source>
        <dbReference type="ARBA" id="ARBA00022989"/>
    </source>
</evidence>
<organism evidence="8 9">
    <name type="scientific">Methylocapsa palsarum</name>
    <dbReference type="NCBI Taxonomy" id="1612308"/>
    <lineage>
        <taxon>Bacteria</taxon>
        <taxon>Pseudomonadati</taxon>
        <taxon>Pseudomonadota</taxon>
        <taxon>Alphaproteobacteria</taxon>
        <taxon>Hyphomicrobiales</taxon>
        <taxon>Beijerinckiaceae</taxon>
        <taxon>Methylocapsa</taxon>
    </lineage>
</organism>
<proteinExistence type="predicted"/>
<dbReference type="RefSeq" id="WP_091676132.1">
    <property type="nucleotide sequence ID" value="NZ_FOSN01000001.1"/>
</dbReference>
<dbReference type="SUPFAM" id="SSF81342">
    <property type="entry name" value="Transmembrane di-heme cytochromes"/>
    <property type="match status" value="1"/>
</dbReference>
<evidence type="ECO:0000256" key="5">
    <source>
        <dbReference type="ARBA" id="ARBA00023136"/>
    </source>
</evidence>
<accession>A0A1I3W0U0</accession>
<protein>
    <submittedName>
        <fullName evidence="8">Cytochrome b</fullName>
    </submittedName>
</protein>
<evidence type="ECO:0000256" key="2">
    <source>
        <dbReference type="ARBA" id="ARBA00022475"/>
    </source>
</evidence>
<dbReference type="Pfam" id="PF01292">
    <property type="entry name" value="Ni_hydr_CYTB"/>
    <property type="match status" value="1"/>
</dbReference>
<dbReference type="GO" id="GO:0009055">
    <property type="term" value="F:electron transfer activity"/>
    <property type="evidence" value="ECO:0007669"/>
    <property type="project" value="InterPro"/>
</dbReference>
<feature type="transmembrane region" description="Helical" evidence="6">
    <location>
        <begin position="58"/>
        <end position="79"/>
    </location>
</feature>